<dbReference type="PROSITE" id="PS50921">
    <property type="entry name" value="ANTAR"/>
    <property type="match status" value="1"/>
</dbReference>
<name>A0A3M2J2W1_9CELL</name>
<feature type="non-terminal residue" evidence="2">
    <location>
        <position position="1"/>
    </location>
</feature>
<sequence length="57" mass="6153">VHRAVGMVVAQTGLAPEDATALLRARAWARGGRVADLAADVLARRETFDDERPTPRV</sequence>
<dbReference type="InterPro" id="IPR036388">
    <property type="entry name" value="WH-like_DNA-bd_sf"/>
</dbReference>
<dbReference type="EMBL" id="RFFI01000120">
    <property type="protein sequence ID" value="RMI04968.1"/>
    <property type="molecule type" value="Genomic_DNA"/>
</dbReference>
<dbReference type="InterPro" id="IPR005561">
    <property type="entry name" value="ANTAR"/>
</dbReference>
<protein>
    <submittedName>
        <fullName evidence="2">ANTAR domain-containing protein</fullName>
    </submittedName>
</protein>
<evidence type="ECO:0000313" key="2">
    <source>
        <dbReference type="EMBL" id="RMI04968.1"/>
    </source>
</evidence>
<accession>A0A3M2J2W1</accession>
<evidence type="ECO:0000259" key="1">
    <source>
        <dbReference type="PROSITE" id="PS50921"/>
    </source>
</evidence>
<evidence type="ECO:0000313" key="3">
    <source>
        <dbReference type="Proteomes" id="UP000269289"/>
    </source>
</evidence>
<proteinExistence type="predicted"/>
<organism evidence="2 3">
    <name type="scientific">Cellulomonas triticagri</name>
    <dbReference type="NCBI Taxonomy" id="2483352"/>
    <lineage>
        <taxon>Bacteria</taxon>
        <taxon>Bacillati</taxon>
        <taxon>Actinomycetota</taxon>
        <taxon>Actinomycetes</taxon>
        <taxon>Micrococcales</taxon>
        <taxon>Cellulomonadaceae</taxon>
        <taxon>Cellulomonas</taxon>
    </lineage>
</organism>
<dbReference type="AlphaFoldDB" id="A0A3M2J2W1"/>
<dbReference type="Proteomes" id="UP000269289">
    <property type="component" value="Unassembled WGS sequence"/>
</dbReference>
<comment type="caution">
    <text evidence="2">The sequence shown here is derived from an EMBL/GenBank/DDBJ whole genome shotgun (WGS) entry which is preliminary data.</text>
</comment>
<keyword evidence="3" id="KW-1185">Reference proteome</keyword>
<reference evidence="2 3" key="1">
    <citation type="submission" date="2018-10" db="EMBL/GenBank/DDBJ databases">
        <title>Isolation, diversity and antifungal activity of actinobacteria from wheat.</title>
        <authorList>
            <person name="Han C."/>
        </authorList>
    </citation>
    <scope>NUCLEOTIDE SEQUENCE [LARGE SCALE GENOMIC DNA]</scope>
    <source>
        <strain evidence="2 3">NEAU-YY56</strain>
    </source>
</reference>
<feature type="domain" description="ANTAR" evidence="1">
    <location>
        <begin position="1"/>
        <end position="42"/>
    </location>
</feature>
<dbReference type="GO" id="GO:0003723">
    <property type="term" value="F:RNA binding"/>
    <property type="evidence" value="ECO:0007669"/>
    <property type="project" value="InterPro"/>
</dbReference>
<dbReference type="Gene3D" id="1.10.10.10">
    <property type="entry name" value="Winged helix-like DNA-binding domain superfamily/Winged helix DNA-binding domain"/>
    <property type="match status" value="1"/>
</dbReference>
<dbReference type="Pfam" id="PF03861">
    <property type="entry name" value="ANTAR"/>
    <property type="match status" value="1"/>
</dbReference>
<gene>
    <name evidence="2" type="ORF">EBM89_17095</name>
</gene>